<evidence type="ECO:0000256" key="2">
    <source>
        <dbReference type="ARBA" id="ARBA00006493"/>
    </source>
</evidence>
<dbReference type="InterPro" id="IPR011527">
    <property type="entry name" value="ABC1_TM_dom"/>
</dbReference>
<dbReference type="SMART" id="SM00382">
    <property type="entry name" value="AAA"/>
    <property type="match status" value="1"/>
</dbReference>
<dbReference type="Proteomes" id="UP000663852">
    <property type="component" value="Unassembled WGS sequence"/>
</dbReference>
<evidence type="ECO:0000313" key="15">
    <source>
        <dbReference type="EMBL" id="CAF1591532.1"/>
    </source>
</evidence>
<comment type="subcellular location">
    <subcellularLocation>
        <location evidence="1">Endomembrane system</location>
        <topology evidence="1">Multi-pass membrane protein</topology>
    </subcellularLocation>
</comment>
<keyword evidence="10 11" id="KW-0472">Membrane</keyword>
<dbReference type="InterPro" id="IPR003439">
    <property type="entry name" value="ABC_transporter-like_ATP-bd"/>
</dbReference>
<keyword evidence="7" id="KW-0653">Protein transport</keyword>
<feature type="domain" description="ABC transmembrane type-1" evidence="13">
    <location>
        <begin position="47"/>
        <end position="329"/>
    </location>
</feature>
<dbReference type="EMBL" id="CAJNOJ010000030">
    <property type="protein sequence ID" value="CAF0886563.1"/>
    <property type="molecule type" value="Genomic_DNA"/>
</dbReference>
<dbReference type="InterPro" id="IPR003593">
    <property type="entry name" value="AAA+_ATPase"/>
</dbReference>
<dbReference type="EMBL" id="CAJNOR010006302">
    <property type="protein sequence ID" value="CAF1591532.1"/>
    <property type="molecule type" value="Genomic_DNA"/>
</dbReference>
<dbReference type="PANTHER" id="PTHR43394:SF19">
    <property type="entry name" value="ABC TRANSPORTER B FAMILY"/>
    <property type="match status" value="1"/>
</dbReference>
<dbReference type="FunFam" id="3.40.50.300:FF:000140">
    <property type="entry name" value="Lipid A export ATP-binding/permease protein MsbA"/>
    <property type="match status" value="1"/>
</dbReference>
<gene>
    <name evidence="14" type="ORF">EDS130_LOCUS9057</name>
    <name evidence="15" type="ORF">XAT740_LOCUS46627</name>
</gene>
<dbReference type="GO" id="GO:0015421">
    <property type="term" value="F:ABC-type oligopeptide transporter activity"/>
    <property type="evidence" value="ECO:0007669"/>
    <property type="project" value="TreeGrafter"/>
</dbReference>
<evidence type="ECO:0000256" key="7">
    <source>
        <dbReference type="ARBA" id="ARBA00022856"/>
    </source>
</evidence>
<keyword evidence="3" id="KW-0813">Transport</keyword>
<comment type="caution">
    <text evidence="15">The sequence shown here is derived from an EMBL/GenBank/DDBJ whole genome shotgun (WGS) entry which is preliminary data.</text>
</comment>
<dbReference type="GO" id="GO:0012505">
    <property type="term" value="C:endomembrane system"/>
    <property type="evidence" value="ECO:0007669"/>
    <property type="project" value="UniProtKB-SubCell"/>
</dbReference>
<sequence>MVFACTRLTSIVKILKKSKEVVEESNPQQRVLRRLFRYSFSDWKLILLGSFFLFIVSSAEVFVPLLTGRLLSSVAYKDPYPKFRTNLLLFVGAYFIGILFGGFRLWVFSVCVARLSIRLRTKLFQTYLQQEIGFFDTHESGKLLSRLNHDTEIMSTTVANNVSQCIGSVFKFIGIILVMFKLNAYLTLICIVGTPVILVVIKLSGNTSRRVSEKVQNLTADSSEVSEEAIQSIRTVRSFANENGEIKRYTSILQQAYGALVAQAGLASVQKWFVDMGSVGLSATILTYGAKLVRENRLPGSDMLSFIMCQLALGPILSDISQIYSSLKTAAGASESVFEYIDRSIEQKPSGDYKPDEFRGEIEFQDVTLTYPARPNEKAISNVSFRIEPGKTYAFVGPSGSGKSTCLNLLERFYDPNEGKVLIDGHEIQEYDHKYLHQKITLVGQEPILFNRTIRQNILYAMDENEDENQEKSEAAVVEQDAIVESAAKEADAHTFISGLVDGYNTPCGQRGTQLSGGQKQRVSIARAIIRKPNILLLDEATSALDPISERLIQESLVQNNQQKRTVLISAHRLSTFEKCDRIFVICKGKLVEQGSHEELMAIENGVYQELVRRQLTDLGDSQL</sequence>
<evidence type="ECO:0000256" key="11">
    <source>
        <dbReference type="SAM" id="Phobius"/>
    </source>
</evidence>
<accession>A0A816A5V9</accession>
<keyword evidence="7" id="KW-0571">Peptide transport</keyword>
<evidence type="ECO:0000256" key="1">
    <source>
        <dbReference type="ARBA" id="ARBA00004127"/>
    </source>
</evidence>
<proteinExistence type="inferred from homology"/>
<feature type="transmembrane region" description="Helical" evidence="11">
    <location>
        <begin position="87"/>
        <end position="113"/>
    </location>
</feature>
<evidence type="ECO:0000256" key="6">
    <source>
        <dbReference type="ARBA" id="ARBA00022840"/>
    </source>
</evidence>
<dbReference type="GO" id="GO:0005524">
    <property type="term" value="F:ATP binding"/>
    <property type="evidence" value="ECO:0007669"/>
    <property type="project" value="UniProtKB-KW"/>
</dbReference>
<dbReference type="InterPro" id="IPR039421">
    <property type="entry name" value="Type_1_exporter"/>
</dbReference>
<dbReference type="PANTHER" id="PTHR43394">
    <property type="entry name" value="ATP-DEPENDENT PERMEASE MDL1, MITOCHONDRIAL"/>
    <property type="match status" value="1"/>
</dbReference>
<dbReference type="Proteomes" id="UP000663828">
    <property type="component" value="Unassembled WGS sequence"/>
</dbReference>
<dbReference type="SUPFAM" id="SSF52540">
    <property type="entry name" value="P-loop containing nucleoside triphosphate hydrolases"/>
    <property type="match status" value="1"/>
</dbReference>
<dbReference type="OrthoDB" id="6500128at2759"/>
<keyword evidence="6" id="KW-0067">ATP-binding</keyword>
<keyword evidence="9 11" id="KW-1133">Transmembrane helix</keyword>
<dbReference type="InterPro" id="IPR027417">
    <property type="entry name" value="P-loop_NTPase"/>
</dbReference>
<evidence type="ECO:0000256" key="4">
    <source>
        <dbReference type="ARBA" id="ARBA00022692"/>
    </source>
</evidence>
<feature type="transmembrane region" description="Helical" evidence="11">
    <location>
        <begin position="182"/>
        <end position="201"/>
    </location>
</feature>
<evidence type="ECO:0000256" key="3">
    <source>
        <dbReference type="ARBA" id="ARBA00022448"/>
    </source>
</evidence>
<feature type="transmembrane region" description="Helical" evidence="11">
    <location>
        <begin position="43"/>
        <end position="67"/>
    </location>
</feature>
<organism evidence="15 16">
    <name type="scientific">Adineta ricciae</name>
    <name type="common">Rotifer</name>
    <dbReference type="NCBI Taxonomy" id="249248"/>
    <lineage>
        <taxon>Eukaryota</taxon>
        <taxon>Metazoa</taxon>
        <taxon>Spiralia</taxon>
        <taxon>Gnathifera</taxon>
        <taxon>Rotifera</taxon>
        <taxon>Eurotatoria</taxon>
        <taxon>Bdelloidea</taxon>
        <taxon>Adinetida</taxon>
        <taxon>Adinetidae</taxon>
        <taxon>Adineta</taxon>
    </lineage>
</organism>
<keyword evidence="8" id="KW-1278">Translocase</keyword>
<evidence type="ECO:0000256" key="8">
    <source>
        <dbReference type="ARBA" id="ARBA00022967"/>
    </source>
</evidence>
<evidence type="ECO:0000256" key="9">
    <source>
        <dbReference type="ARBA" id="ARBA00022989"/>
    </source>
</evidence>
<evidence type="ECO:0000259" key="13">
    <source>
        <dbReference type="PROSITE" id="PS50929"/>
    </source>
</evidence>
<comment type="similarity">
    <text evidence="2">Belongs to the ABC transporter superfamily. ABCB family. MHC peptide exporter (TC 3.A.1.209) subfamily.</text>
</comment>
<dbReference type="AlphaFoldDB" id="A0A816A5V9"/>
<keyword evidence="5" id="KW-0547">Nucleotide-binding</keyword>
<evidence type="ECO:0000313" key="16">
    <source>
        <dbReference type="Proteomes" id="UP000663828"/>
    </source>
</evidence>
<dbReference type="PROSITE" id="PS50893">
    <property type="entry name" value="ABC_TRANSPORTER_2"/>
    <property type="match status" value="1"/>
</dbReference>
<dbReference type="GO" id="GO:0016887">
    <property type="term" value="F:ATP hydrolysis activity"/>
    <property type="evidence" value="ECO:0007669"/>
    <property type="project" value="InterPro"/>
</dbReference>
<dbReference type="InterPro" id="IPR017871">
    <property type="entry name" value="ABC_transporter-like_CS"/>
</dbReference>
<dbReference type="Pfam" id="PF00005">
    <property type="entry name" value="ABC_tran"/>
    <property type="match status" value="1"/>
</dbReference>
<feature type="domain" description="ABC transporter" evidence="12">
    <location>
        <begin position="362"/>
        <end position="613"/>
    </location>
</feature>
<evidence type="ECO:0000256" key="10">
    <source>
        <dbReference type="ARBA" id="ARBA00023136"/>
    </source>
</evidence>
<keyword evidence="16" id="KW-1185">Reference proteome</keyword>
<evidence type="ECO:0000313" key="14">
    <source>
        <dbReference type="EMBL" id="CAF0886563.1"/>
    </source>
</evidence>
<dbReference type="PROSITE" id="PS00211">
    <property type="entry name" value="ABC_TRANSPORTER_1"/>
    <property type="match status" value="1"/>
</dbReference>
<dbReference type="GO" id="GO:0016020">
    <property type="term" value="C:membrane"/>
    <property type="evidence" value="ECO:0007669"/>
    <property type="project" value="InterPro"/>
</dbReference>
<dbReference type="SUPFAM" id="SSF90123">
    <property type="entry name" value="ABC transporter transmembrane region"/>
    <property type="match status" value="1"/>
</dbReference>
<name>A0A816A5V9_ADIRI</name>
<dbReference type="Gene3D" id="1.20.1560.10">
    <property type="entry name" value="ABC transporter type 1, transmembrane domain"/>
    <property type="match status" value="2"/>
</dbReference>
<reference evidence="15" key="1">
    <citation type="submission" date="2021-02" db="EMBL/GenBank/DDBJ databases">
        <authorList>
            <person name="Nowell W R."/>
        </authorList>
    </citation>
    <scope>NUCLEOTIDE SEQUENCE</scope>
</reference>
<evidence type="ECO:0000256" key="5">
    <source>
        <dbReference type="ARBA" id="ARBA00022741"/>
    </source>
</evidence>
<evidence type="ECO:0000259" key="12">
    <source>
        <dbReference type="PROSITE" id="PS50893"/>
    </source>
</evidence>
<dbReference type="InterPro" id="IPR036640">
    <property type="entry name" value="ABC1_TM_sf"/>
</dbReference>
<protein>
    <submittedName>
        <fullName evidence="15">Uncharacterized protein</fullName>
    </submittedName>
</protein>
<keyword evidence="4 11" id="KW-0812">Transmembrane</keyword>
<dbReference type="Gene3D" id="3.40.50.300">
    <property type="entry name" value="P-loop containing nucleotide triphosphate hydrolases"/>
    <property type="match status" value="1"/>
</dbReference>
<dbReference type="PROSITE" id="PS50929">
    <property type="entry name" value="ABC_TM1F"/>
    <property type="match status" value="1"/>
</dbReference>
<dbReference type="Pfam" id="PF00664">
    <property type="entry name" value="ABC_membrane"/>
    <property type="match status" value="1"/>
</dbReference>